<reference evidence="3" key="1">
    <citation type="submission" date="2023-06" db="EMBL/GenBank/DDBJ databases">
        <title>Genome-scale phylogeny and comparative genomics of the fungal order Sordariales.</title>
        <authorList>
            <consortium name="Lawrence Berkeley National Laboratory"/>
            <person name="Hensen N."/>
            <person name="Bonometti L."/>
            <person name="Westerberg I."/>
            <person name="Brannstrom I.O."/>
            <person name="Guillou S."/>
            <person name="Cros-Aarteil S."/>
            <person name="Calhoun S."/>
            <person name="Haridas S."/>
            <person name="Kuo A."/>
            <person name="Mondo S."/>
            <person name="Pangilinan J."/>
            <person name="Riley R."/>
            <person name="Labutti K."/>
            <person name="Andreopoulos B."/>
            <person name="Lipzen A."/>
            <person name="Chen C."/>
            <person name="Yanf M."/>
            <person name="Daum C."/>
            <person name="Ng V."/>
            <person name="Clum A."/>
            <person name="Steindorff A."/>
            <person name="Ohm R."/>
            <person name="Martin F."/>
            <person name="Silar P."/>
            <person name="Natvig D."/>
            <person name="Lalanne C."/>
            <person name="Gautier V."/>
            <person name="Ament-Velasquez S.L."/>
            <person name="Kruys A."/>
            <person name="Hutchinson M.I."/>
            <person name="Powell A.J."/>
            <person name="Barry K."/>
            <person name="Miller A.N."/>
            <person name="Grigoriev I.V."/>
            <person name="Debuchy R."/>
            <person name="Gladieux P."/>
            <person name="Thoren M.H."/>
            <person name="Johannesson H."/>
        </authorList>
    </citation>
    <scope>NUCLEOTIDE SEQUENCE</scope>
    <source>
        <strain evidence="3">SMH2532-1</strain>
    </source>
</reference>
<gene>
    <name evidence="3" type="ORF">B0T16DRAFT_387997</name>
</gene>
<feature type="transmembrane region" description="Helical" evidence="2">
    <location>
        <begin position="32"/>
        <end position="52"/>
    </location>
</feature>
<feature type="transmembrane region" description="Helical" evidence="2">
    <location>
        <begin position="7"/>
        <end position="26"/>
    </location>
</feature>
<dbReference type="AlphaFoldDB" id="A0AA39YI83"/>
<sequence length="313" mass="33444">MASITALRTVLAVSLVPGFGLLIAAGAVSHHVVPAIGLVPLFFSAVFSLALLNSSDYQQTGSARSSPIRPHAHANDGGESHLRPGPEEQSSTFEKRHPILVFLADVIFATSLMVVLVFTWISMSWSWRWGGSSTVLATYATMPLLTNFFIHAWLAIREFTVGTGLATLLNRIRFRGIPADCPSCGVNIRPATPPTPPWFDSVSAPSLTFRQVSFSVPAVVPSVLGQAKGAARDWKAPSWMKGAAASESAPLIANQEDAEASDAPYQDDYDEDAVTVRPSLEVAAAKQGGSTVEEVVVTKKDKKGKGTDDEPSW</sequence>
<evidence type="ECO:0000256" key="2">
    <source>
        <dbReference type="SAM" id="Phobius"/>
    </source>
</evidence>
<keyword evidence="4" id="KW-1185">Reference proteome</keyword>
<feature type="region of interest" description="Disordered" evidence="1">
    <location>
        <begin position="246"/>
        <end position="273"/>
    </location>
</feature>
<feature type="transmembrane region" description="Helical" evidence="2">
    <location>
        <begin position="135"/>
        <end position="156"/>
    </location>
</feature>
<feature type="region of interest" description="Disordered" evidence="1">
    <location>
        <begin position="61"/>
        <end position="90"/>
    </location>
</feature>
<name>A0AA39YI83_9PEZI</name>
<feature type="transmembrane region" description="Helical" evidence="2">
    <location>
        <begin position="99"/>
        <end position="123"/>
    </location>
</feature>
<evidence type="ECO:0000313" key="4">
    <source>
        <dbReference type="Proteomes" id="UP001174936"/>
    </source>
</evidence>
<feature type="compositionally biased region" description="Acidic residues" evidence="1">
    <location>
        <begin position="256"/>
        <end position="273"/>
    </location>
</feature>
<dbReference type="EMBL" id="JAULSV010000002">
    <property type="protein sequence ID" value="KAK0652794.1"/>
    <property type="molecule type" value="Genomic_DNA"/>
</dbReference>
<evidence type="ECO:0000313" key="3">
    <source>
        <dbReference type="EMBL" id="KAK0652794.1"/>
    </source>
</evidence>
<evidence type="ECO:0000256" key="1">
    <source>
        <dbReference type="SAM" id="MobiDB-lite"/>
    </source>
</evidence>
<dbReference type="Proteomes" id="UP001174936">
    <property type="component" value="Unassembled WGS sequence"/>
</dbReference>
<accession>A0AA39YI83</accession>
<organism evidence="3 4">
    <name type="scientific">Cercophora newfieldiana</name>
    <dbReference type="NCBI Taxonomy" id="92897"/>
    <lineage>
        <taxon>Eukaryota</taxon>
        <taxon>Fungi</taxon>
        <taxon>Dikarya</taxon>
        <taxon>Ascomycota</taxon>
        <taxon>Pezizomycotina</taxon>
        <taxon>Sordariomycetes</taxon>
        <taxon>Sordariomycetidae</taxon>
        <taxon>Sordariales</taxon>
        <taxon>Lasiosphaeriaceae</taxon>
        <taxon>Cercophora</taxon>
    </lineage>
</organism>
<proteinExistence type="predicted"/>
<keyword evidence="2" id="KW-0812">Transmembrane</keyword>
<protein>
    <submittedName>
        <fullName evidence="3">Uncharacterized protein</fullName>
    </submittedName>
</protein>
<keyword evidence="2" id="KW-0472">Membrane</keyword>
<keyword evidence="2" id="KW-1133">Transmembrane helix</keyword>
<comment type="caution">
    <text evidence="3">The sequence shown here is derived from an EMBL/GenBank/DDBJ whole genome shotgun (WGS) entry which is preliminary data.</text>
</comment>
<feature type="compositionally biased region" description="Basic and acidic residues" evidence="1">
    <location>
        <begin position="73"/>
        <end position="86"/>
    </location>
</feature>